<dbReference type="PANTHER" id="PTHR20914">
    <property type="entry name" value="LY6/PLAUR DOMAIN-CONTAINING PROTEIN 8"/>
    <property type="match status" value="1"/>
</dbReference>
<sequence length="295" mass="31636">MKLMLWCGLFSAILCLTNGFQCYRYKGPVDHVLEKQEAKQCESTHQSCKSSLLMSDDLNMRVLVKSCSKEHDDACNKTHTSSGKGFKVTEIMMCCEGDLCNKDLLPVSDKESEKWGMDCLACNGQPMACAGNGLPTLHCDSPVNQCIQVSITTALGQEVHQTLMKGCSNSSTCPGLSAFSNGQNPVSYASSSQCCTSSHCNSGHFTDTDPGAENGLECYSCSSPSDAGKMKCRGEMTRCMDLMGSSNHDVVMSGCATEAFCQGQYPKFSIPGWSSTTCCTTSLCNHNSNATPPAP</sequence>
<dbReference type="InterPro" id="IPR050918">
    <property type="entry name" value="CNF-like_PLA2_Inhibitor"/>
</dbReference>
<evidence type="ECO:0000256" key="2">
    <source>
        <dbReference type="ARBA" id="ARBA00022525"/>
    </source>
</evidence>
<dbReference type="PANTHER" id="PTHR20914:SF41">
    <property type="entry name" value="UROKINASE PLASMINOGEN ACTIVATOR SURFACE RECEPTOR-LIKE"/>
    <property type="match status" value="1"/>
</dbReference>
<evidence type="ECO:0000256" key="3">
    <source>
        <dbReference type="SAM" id="SignalP"/>
    </source>
</evidence>
<keyword evidence="3" id="KW-0732">Signal</keyword>
<dbReference type="SUPFAM" id="SSF57302">
    <property type="entry name" value="Snake toxin-like"/>
    <property type="match status" value="3"/>
</dbReference>
<dbReference type="Proteomes" id="UP000694569">
    <property type="component" value="Unplaced"/>
</dbReference>
<protein>
    <recommendedName>
        <fullName evidence="4">UPAR/Ly6 domain-containing protein</fullName>
    </recommendedName>
</protein>
<evidence type="ECO:0000256" key="1">
    <source>
        <dbReference type="ARBA" id="ARBA00004613"/>
    </source>
</evidence>
<proteinExistence type="predicted"/>
<reference evidence="5" key="2">
    <citation type="submission" date="2025-09" db="UniProtKB">
        <authorList>
            <consortium name="Ensembl"/>
        </authorList>
    </citation>
    <scope>IDENTIFICATION</scope>
</reference>
<dbReference type="GO" id="GO:0005576">
    <property type="term" value="C:extracellular region"/>
    <property type="evidence" value="ECO:0007669"/>
    <property type="project" value="UniProtKB-SubCell"/>
</dbReference>
<name>A0A8C5RBI7_9ANUR</name>
<dbReference type="InterPro" id="IPR045860">
    <property type="entry name" value="Snake_toxin-like_sf"/>
</dbReference>
<feature type="domain" description="UPAR/Ly6" evidence="4">
    <location>
        <begin position="117"/>
        <end position="215"/>
    </location>
</feature>
<dbReference type="Pfam" id="PF00021">
    <property type="entry name" value="UPAR_LY6"/>
    <property type="match status" value="3"/>
</dbReference>
<dbReference type="SMART" id="SM00134">
    <property type="entry name" value="LU"/>
    <property type="match status" value="2"/>
</dbReference>
<dbReference type="Gene3D" id="2.10.60.10">
    <property type="entry name" value="CD59"/>
    <property type="match status" value="3"/>
</dbReference>
<evidence type="ECO:0000313" key="6">
    <source>
        <dbReference type="Proteomes" id="UP000694569"/>
    </source>
</evidence>
<dbReference type="Ensembl" id="ENSLLET00000051250.1">
    <property type="protein sequence ID" value="ENSLLEP00000049330.1"/>
    <property type="gene ID" value="ENSLLEG00000031050.1"/>
</dbReference>
<reference evidence="5" key="1">
    <citation type="submission" date="2025-08" db="UniProtKB">
        <authorList>
            <consortium name="Ensembl"/>
        </authorList>
    </citation>
    <scope>IDENTIFICATION</scope>
</reference>
<organism evidence="5 6">
    <name type="scientific">Leptobrachium leishanense</name>
    <name type="common">Leishan spiny toad</name>
    <dbReference type="NCBI Taxonomy" id="445787"/>
    <lineage>
        <taxon>Eukaryota</taxon>
        <taxon>Metazoa</taxon>
        <taxon>Chordata</taxon>
        <taxon>Craniata</taxon>
        <taxon>Vertebrata</taxon>
        <taxon>Euteleostomi</taxon>
        <taxon>Amphibia</taxon>
        <taxon>Batrachia</taxon>
        <taxon>Anura</taxon>
        <taxon>Pelobatoidea</taxon>
        <taxon>Megophryidae</taxon>
        <taxon>Leptobrachium</taxon>
    </lineage>
</organism>
<dbReference type="OrthoDB" id="5945173at2759"/>
<keyword evidence="2" id="KW-0964">Secreted</keyword>
<dbReference type="InterPro" id="IPR016054">
    <property type="entry name" value="LY6_UPA_recep-like"/>
</dbReference>
<dbReference type="AlphaFoldDB" id="A0A8C5RBI7"/>
<evidence type="ECO:0000259" key="4">
    <source>
        <dbReference type="SMART" id="SM00134"/>
    </source>
</evidence>
<accession>A0A8C5RBI7</accession>
<keyword evidence="6" id="KW-1185">Reference proteome</keyword>
<feature type="signal peptide" evidence="3">
    <location>
        <begin position="1"/>
        <end position="19"/>
    </location>
</feature>
<feature type="domain" description="UPAR/Ly6" evidence="4">
    <location>
        <begin position="216"/>
        <end position="295"/>
    </location>
</feature>
<feature type="chain" id="PRO_5034832571" description="UPAR/Ly6 domain-containing protein" evidence="3">
    <location>
        <begin position="20"/>
        <end position="295"/>
    </location>
</feature>
<comment type="subcellular location">
    <subcellularLocation>
        <location evidence="1">Secreted</location>
    </subcellularLocation>
</comment>
<evidence type="ECO:0000313" key="5">
    <source>
        <dbReference type="Ensembl" id="ENSLLEP00000049330.1"/>
    </source>
</evidence>